<proteinExistence type="predicted"/>
<dbReference type="AlphaFoldDB" id="A0AAD4ZXV8"/>
<evidence type="ECO:0000259" key="2">
    <source>
        <dbReference type="Pfam" id="PF23598"/>
    </source>
</evidence>
<reference evidence="3 4" key="1">
    <citation type="journal article" date="2022" name="G3 (Bethesda)">
        <title>Whole-genome sequence and methylome profiling of the almond [Prunus dulcis (Mill.) D.A. Webb] cultivar 'Nonpareil'.</title>
        <authorList>
            <person name="D'Amico-Willman K.M."/>
            <person name="Ouma W.Z."/>
            <person name="Meulia T."/>
            <person name="Sideli G.M."/>
            <person name="Gradziel T.M."/>
            <person name="Fresnedo-Ramirez J."/>
        </authorList>
    </citation>
    <scope>NUCLEOTIDE SEQUENCE [LARGE SCALE GENOMIC DNA]</scope>
    <source>
        <strain evidence="3">Clone GOH B32 T37-40</strain>
    </source>
</reference>
<keyword evidence="4" id="KW-1185">Reference proteome</keyword>
<dbReference type="InterPro" id="IPR044974">
    <property type="entry name" value="Disease_R_plants"/>
</dbReference>
<dbReference type="EMBL" id="JAJFAZ020000001">
    <property type="protein sequence ID" value="KAI5356098.1"/>
    <property type="molecule type" value="Genomic_DNA"/>
</dbReference>
<dbReference type="GO" id="GO:0006952">
    <property type="term" value="P:defense response"/>
    <property type="evidence" value="ECO:0007669"/>
    <property type="project" value="InterPro"/>
</dbReference>
<evidence type="ECO:0000313" key="3">
    <source>
        <dbReference type="EMBL" id="KAI5356098.1"/>
    </source>
</evidence>
<dbReference type="Proteomes" id="UP001054821">
    <property type="component" value="Chromosome 1"/>
</dbReference>
<dbReference type="InterPro" id="IPR032675">
    <property type="entry name" value="LRR_dom_sf"/>
</dbReference>
<feature type="domain" description="Disease resistance R13L4/SHOC-2-like LRR" evidence="2">
    <location>
        <begin position="211"/>
        <end position="368"/>
    </location>
</feature>
<gene>
    <name evidence="3" type="ORF">L3X38_008993</name>
</gene>
<dbReference type="PANTHER" id="PTHR11017:SF527">
    <property type="entry name" value="TMV RESISTANCE PROTEIN N-LIKE"/>
    <property type="match status" value="1"/>
</dbReference>
<dbReference type="InterPro" id="IPR055414">
    <property type="entry name" value="LRR_R13L4/SHOC2-like"/>
</dbReference>
<dbReference type="PROSITE" id="PS51450">
    <property type="entry name" value="LRR"/>
    <property type="match status" value="1"/>
</dbReference>
<comment type="caution">
    <text evidence="3">The sequence shown here is derived from an EMBL/GenBank/DDBJ whole genome shotgun (WGS) entry which is preliminary data.</text>
</comment>
<evidence type="ECO:0000256" key="1">
    <source>
        <dbReference type="ARBA" id="ARBA00022737"/>
    </source>
</evidence>
<keyword evidence="1" id="KW-0677">Repeat</keyword>
<sequence length="400" mass="44928">MGRDIVRKKAHGHPEKFCRLWKHEDVTDVLSDESGTKKIEGVALHGSYGTRFSAQAFTNMKKLRLLHLNNVELTGEYKYFPKKLIWLCWHGFPLESIPGDFPTQPKLVALDLQWSELKIVWKDCKLHEKLKILNLSGSYKLTKSPDFSKLPNLEELILPRCESLSEVHSSIGDLGRLSLVNLQGCRMLKDLPLNFYKSKSIETLLLNGCWRFEKLAEGLGDMVSLTTLKADETAIRQIPSSILKLKKLKVLSLCNVKGSPSTNLLPPSLQSLSSLRELALADWSLTDDAFPKDLGSLISLENLDLAGNDFCSLPSFSRLSKLHDLSLNKCKNLCAIPDLPTNLKVLKADGCIALEKMPDFSEMSNIRELHLRKWGKLTEVPGLDKSLNSMTRIHMEGAPI</sequence>
<dbReference type="InterPro" id="IPR001611">
    <property type="entry name" value="Leu-rich_rpt"/>
</dbReference>
<dbReference type="Pfam" id="PF23598">
    <property type="entry name" value="LRR_14"/>
    <property type="match status" value="1"/>
</dbReference>
<dbReference type="PANTHER" id="PTHR11017">
    <property type="entry name" value="LEUCINE-RICH REPEAT-CONTAINING PROTEIN"/>
    <property type="match status" value="1"/>
</dbReference>
<protein>
    <recommendedName>
        <fullName evidence="2">Disease resistance R13L4/SHOC-2-like LRR domain-containing protein</fullName>
    </recommendedName>
</protein>
<dbReference type="Gene3D" id="3.80.10.10">
    <property type="entry name" value="Ribonuclease Inhibitor"/>
    <property type="match status" value="2"/>
</dbReference>
<accession>A0AAD4ZXV8</accession>
<evidence type="ECO:0000313" key="4">
    <source>
        <dbReference type="Proteomes" id="UP001054821"/>
    </source>
</evidence>
<dbReference type="SUPFAM" id="SSF52058">
    <property type="entry name" value="L domain-like"/>
    <property type="match status" value="1"/>
</dbReference>
<organism evidence="3 4">
    <name type="scientific">Prunus dulcis</name>
    <name type="common">Almond</name>
    <name type="synonym">Amygdalus dulcis</name>
    <dbReference type="NCBI Taxonomy" id="3755"/>
    <lineage>
        <taxon>Eukaryota</taxon>
        <taxon>Viridiplantae</taxon>
        <taxon>Streptophyta</taxon>
        <taxon>Embryophyta</taxon>
        <taxon>Tracheophyta</taxon>
        <taxon>Spermatophyta</taxon>
        <taxon>Magnoliopsida</taxon>
        <taxon>eudicotyledons</taxon>
        <taxon>Gunneridae</taxon>
        <taxon>Pentapetalae</taxon>
        <taxon>rosids</taxon>
        <taxon>fabids</taxon>
        <taxon>Rosales</taxon>
        <taxon>Rosaceae</taxon>
        <taxon>Amygdaloideae</taxon>
        <taxon>Amygdaleae</taxon>
        <taxon>Prunus</taxon>
    </lineage>
</organism>
<name>A0AAD4ZXV8_PRUDU</name>